<name>A0A934NT31_9NOCA</name>
<protein>
    <submittedName>
        <fullName evidence="1">DivIVA domain-containing protein</fullName>
    </submittedName>
</protein>
<accession>A0A934NT31</accession>
<organism evidence="1 2">
    <name type="scientific">Antrihabitans stalagmiti</name>
    <dbReference type="NCBI Taxonomy" id="2799499"/>
    <lineage>
        <taxon>Bacteria</taxon>
        <taxon>Bacillati</taxon>
        <taxon>Actinomycetota</taxon>
        <taxon>Actinomycetes</taxon>
        <taxon>Mycobacteriales</taxon>
        <taxon>Nocardiaceae</taxon>
        <taxon>Antrihabitans</taxon>
    </lineage>
</organism>
<evidence type="ECO:0000313" key="1">
    <source>
        <dbReference type="EMBL" id="MBJ8340926.1"/>
    </source>
</evidence>
<dbReference type="EMBL" id="JAEMNV010000006">
    <property type="protein sequence ID" value="MBJ8340926.1"/>
    <property type="molecule type" value="Genomic_DNA"/>
</dbReference>
<reference evidence="1" key="1">
    <citation type="submission" date="2020-12" db="EMBL/GenBank/DDBJ databases">
        <title>Antrihabitans popcorni sp. nov. and Antrihabitans auranticaus sp. nov., isolated from a larva cave.</title>
        <authorList>
            <person name="Lee S.D."/>
            <person name="Kim I.S."/>
        </authorList>
    </citation>
    <scope>NUCLEOTIDE SEQUENCE</scope>
    <source>
        <strain evidence="1">YC3-6</strain>
    </source>
</reference>
<dbReference type="Proteomes" id="UP000655868">
    <property type="component" value="Unassembled WGS sequence"/>
</dbReference>
<dbReference type="AlphaFoldDB" id="A0A934NT31"/>
<gene>
    <name evidence="1" type="ORF">JGU71_18740</name>
</gene>
<evidence type="ECO:0000313" key="2">
    <source>
        <dbReference type="Proteomes" id="UP000655868"/>
    </source>
</evidence>
<dbReference type="NCBIfam" id="TIGR03544">
    <property type="entry name" value="DivI1A_domain"/>
    <property type="match status" value="1"/>
</dbReference>
<keyword evidence="2" id="KW-1185">Reference proteome</keyword>
<dbReference type="Gene3D" id="6.10.250.660">
    <property type="match status" value="1"/>
</dbReference>
<comment type="caution">
    <text evidence="1">The sequence shown here is derived from an EMBL/GenBank/DDBJ whole genome shotgun (WGS) entry which is preliminary data.</text>
</comment>
<dbReference type="RefSeq" id="WP_199705815.1">
    <property type="nucleotide sequence ID" value="NZ_JAEMNV010000006.1"/>
</dbReference>
<sequence>MLTMLLYVLIIAVVGAVLFLAASTVFGRSEELAPIPSGTTATVLPESGVTGADVAALRFQQALRGYKASEVDWALERLGAEIDALRQELAELSLHKSL</sequence>
<proteinExistence type="predicted"/>
<dbReference type="InterPro" id="IPR019933">
    <property type="entry name" value="DivIVA_domain"/>
</dbReference>